<reference evidence="1 2" key="2">
    <citation type="submission" date="2017-09" db="EMBL/GenBank/DDBJ databases">
        <title>Extensive intraspecific genome diversity in a model arbuscular mycorrhizal fungus.</title>
        <authorList>
            <person name="Chen E.C."/>
            <person name="Morin E."/>
            <person name="Beaudet D."/>
            <person name="Noel J."/>
            <person name="Ndikumana S."/>
            <person name="Charron P."/>
            <person name="St-Onge C."/>
            <person name="Giorgi J."/>
            <person name="Grigoriev I.V."/>
            <person name="Roux C."/>
            <person name="Martin F.M."/>
            <person name="Corradi N."/>
        </authorList>
    </citation>
    <scope>NUCLEOTIDE SEQUENCE [LARGE SCALE GENOMIC DNA]</scope>
    <source>
        <strain evidence="1 2">A5</strain>
    </source>
</reference>
<accession>A0A2N0NJ49</accession>
<evidence type="ECO:0000313" key="2">
    <source>
        <dbReference type="Proteomes" id="UP000232722"/>
    </source>
</evidence>
<gene>
    <name evidence="1" type="ORF">RhiirA5_438444</name>
</gene>
<comment type="caution">
    <text evidence="1">The sequence shown here is derived from an EMBL/GenBank/DDBJ whole genome shotgun (WGS) entry which is preliminary data.</text>
</comment>
<protein>
    <submittedName>
        <fullName evidence="1">Uncharacterized protein</fullName>
    </submittedName>
</protein>
<reference evidence="1 2" key="1">
    <citation type="submission" date="2016-04" db="EMBL/GenBank/DDBJ databases">
        <title>Genome analyses suggest a sexual origin of heterokaryosis in a supposedly ancient asexual fungus.</title>
        <authorList>
            <person name="Ropars J."/>
            <person name="Sedzielewska K."/>
            <person name="Noel J."/>
            <person name="Charron P."/>
            <person name="Farinelli L."/>
            <person name="Marton T."/>
            <person name="Kruger M."/>
            <person name="Pelin A."/>
            <person name="Brachmann A."/>
            <person name="Corradi N."/>
        </authorList>
    </citation>
    <scope>NUCLEOTIDE SEQUENCE [LARGE SCALE GENOMIC DNA]</scope>
    <source>
        <strain evidence="1 2">A5</strain>
    </source>
</reference>
<name>A0A2N0NJ49_9GLOM</name>
<proteinExistence type="predicted"/>
<dbReference type="AlphaFoldDB" id="A0A2N0NJ49"/>
<evidence type="ECO:0000313" key="1">
    <source>
        <dbReference type="EMBL" id="PKB94589.1"/>
    </source>
</evidence>
<sequence length="75" mass="8800">MSDIFMSHPILKSFLVALIPICHHSIPNGRTITQLLDGEDRYPPSNNYLLLLERDNTEKEPDLLFRWVFHDSNYT</sequence>
<dbReference type="EMBL" id="LLXJ01005835">
    <property type="protein sequence ID" value="PKB94589.1"/>
    <property type="molecule type" value="Genomic_DNA"/>
</dbReference>
<organism evidence="1 2">
    <name type="scientific">Rhizophagus irregularis</name>
    <dbReference type="NCBI Taxonomy" id="588596"/>
    <lineage>
        <taxon>Eukaryota</taxon>
        <taxon>Fungi</taxon>
        <taxon>Fungi incertae sedis</taxon>
        <taxon>Mucoromycota</taxon>
        <taxon>Glomeromycotina</taxon>
        <taxon>Glomeromycetes</taxon>
        <taxon>Glomerales</taxon>
        <taxon>Glomeraceae</taxon>
        <taxon>Rhizophagus</taxon>
    </lineage>
</organism>
<dbReference type="Proteomes" id="UP000232722">
    <property type="component" value="Unassembled WGS sequence"/>
</dbReference>